<feature type="chain" id="PRO_5011626212" evidence="2">
    <location>
        <begin position="25"/>
        <end position="501"/>
    </location>
</feature>
<dbReference type="AlphaFoldDB" id="A0A1G6ZTC2"/>
<keyword evidence="2" id="KW-0732">Signal</keyword>
<gene>
    <name evidence="3" type="ORF">SAMN05421720_10326</name>
</gene>
<reference evidence="3 4" key="1">
    <citation type="submission" date="2016-10" db="EMBL/GenBank/DDBJ databases">
        <authorList>
            <person name="de Groot N.N."/>
        </authorList>
    </citation>
    <scope>NUCLEOTIDE SEQUENCE [LARGE SCALE GENOMIC DNA]</scope>
    <source>
        <strain evidence="3 4">ATCC 700224</strain>
    </source>
</reference>
<proteinExistence type="predicted"/>
<feature type="signal peptide" evidence="2">
    <location>
        <begin position="1"/>
        <end position="24"/>
    </location>
</feature>
<evidence type="ECO:0000256" key="2">
    <source>
        <dbReference type="SAM" id="SignalP"/>
    </source>
</evidence>
<sequence length="501" mass="52940">MNMITRWLLSLALCCGGPVGLAQAQDIDFGDDSSEYANDGECDDPRFQGPGMTGTILLDSDIRADATDCRTAFERGMLWLREDAPTTPQSAGDIDFGDDSSGFARDGECDDPRFEGPAMAAGTLLDSDTRADATDCRSAFERGAVWLKGNAPNEPIIVDGIDFGTDSGSYTWDDECDDPRFEGAGMTASVLSDDNIKADATDCAGAYQAGNLRMRGDGPAGPVVVDGIDFGFDNSPYSRDGECDDPRFEGMGMTGSTLYDANIKADATDCLQAYRAGSLTLTPYEPGSPVVVDGIDFGLDTSPFARDGECDDPRFEGMGMTAAKLFDSSTRADASDCVGAYRAGNLAMRGEGTAGPVVVDGIDFGVDSSPYSRDGECDDPRFEGSGMTDSTLYDSNIKADATDCREAYQSGALTPRDYEPGRPLVVDGIDFGQDSGVYARDGECDDPRFEGPGMTSAKLYEGNIQADASDCASAYRNGAVQLRATGGGQTEPSGKRRDSKG</sequence>
<accession>A0A1G6ZTC2</accession>
<feature type="region of interest" description="Disordered" evidence="1">
    <location>
        <begin position="482"/>
        <end position="501"/>
    </location>
</feature>
<keyword evidence="4" id="KW-1185">Reference proteome</keyword>
<evidence type="ECO:0000313" key="4">
    <source>
        <dbReference type="Proteomes" id="UP000199412"/>
    </source>
</evidence>
<name>A0A1G6ZTC2_9PROT</name>
<dbReference type="Proteomes" id="UP000199412">
    <property type="component" value="Unassembled WGS sequence"/>
</dbReference>
<dbReference type="EMBL" id="FNAP01000003">
    <property type="protein sequence ID" value="SDE05771.1"/>
    <property type="molecule type" value="Genomic_DNA"/>
</dbReference>
<evidence type="ECO:0000256" key="1">
    <source>
        <dbReference type="SAM" id="MobiDB-lite"/>
    </source>
</evidence>
<organism evidence="3 4">
    <name type="scientific">Rhodospira trueperi</name>
    <dbReference type="NCBI Taxonomy" id="69960"/>
    <lineage>
        <taxon>Bacteria</taxon>
        <taxon>Pseudomonadati</taxon>
        <taxon>Pseudomonadota</taxon>
        <taxon>Alphaproteobacteria</taxon>
        <taxon>Rhodospirillales</taxon>
        <taxon>Rhodospirillaceae</taxon>
        <taxon>Rhodospira</taxon>
    </lineage>
</organism>
<evidence type="ECO:0000313" key="3">
    <source>
        <dbReference type="EMBL" id="SDE05771.1"/>
    </source>
</evidence>
<protein>
    <submittedName>
        <fullName evidence="3">Uncharacterized protein</fullName>
    </submittedName>
</protein>
<dbReference type="STRING" id="69960.SAMN05421720_10326"/>